<feature type="region of interest" description="Disordered" evidence="1">
    <location>
        <begin position="1"/>
        <end position="113"/>
    </location>
</feature>
<accession>A0A9N7REK7</accession>
<dbReference type="AlphaFoldDB" id="A0A9N7REK7"/>
<dbReference type="EMBL" id="CACSLK010024742">
    <property type="protein sequence ID" value="CAA0824495.1"/>
    <property type="molecule type" value="Genomic_DNA"/>
</dbReference>
<keyword evidence="3" id="KW-1185">Reference proteome</keyword>
<protein>
    <submittedName>
        <fullName evidence="2">Uncharacterized protein</fullName>
    </submittedName>
</protein>
<sequence length="113" mass="12682">KKKIKKKSKPSGSRLSTSQRPPRLHRQSARSERLPLPQPDPYQAARLQSPHRPALLRSPHHSARPTQLGRPREVGGPQAEKIAQLNEWPWPQGHSTTHGRGEELPPGNRQGRG</sequence>
<evidence type="ECO:0000256" key="1">
    <source>
        <dbReference type="SAM" id="MobiDB-lite"/>
    </source>
</evidence>
<evidence type="ECO:0000313" key="3">
    <source>
        <dbReference type="Proteomes" id="UP001153555"/>
    </source>
</evidence>
<feature type="compositionally biased region" description="Polar residues" evidence="1">
    <location>
        <begin position="10"/>
        <end position="20"/>
    </location>
</feature>
<evidence type="ECO:0000313" key="2">
    <source>
        <dbReference type="EMBL" id="CAA0824495.1"/>
    </source>
</evidence>
<name>A0A9N7REK7_STRHE</name>
<reference evidence="2" key="1">
    <citation type="submission" date="2019-12" db="EMBL/GenBank/DDBJ databases">
        <authorList>
            <person name="Scholes J."/>
        </authorList>
    </citation>
    <scope>NUCLEOTIDE SEQUENCE</scope>
</reference>
<feature type="non-terminal residue" evidence="2">
    <location>
        <position position="113"/>
    </location>
</feature>
<organism evidence="2 3">
    <name type="scientific">Striga hermonthica</name>
    <name type="common">Purple witchweed</name>
    <name type="synonym">Buchnera hermonthica</name>
    <dbReference type="NCBI Taxonomy" id="68872"/>
    <lineage>
        <taxon>Eukaryota</taxon>
        <taxon>Viridiplantae</taxon>
        <taxon>Streptophyta</taxon>
        <taxon>Embryophyta</taxon>
        <taxon>Tracheophyta</taxon>
        <taxon>Spermatophyta</taxon>
        <taxon>Magnoliopsida</taxon>
        <taxon>eudicotyledons</taxon>
        <taxon>Gunneridae</taxon>
        <taxon>Pentapetalae</taxon>
        <taxon>asterids</taxon>
        <taxon>lamiids</taxon>
        <taxon>Lamiales</taxon>
        <taxon>Orobanchaceae</taxon>
        <taxon>Buchnereae</taxon>
        <taxon>Striga</taxon>
    </lineage>
</organism>
<comment type="caution">
    <text evidence="2">The sequence shown here is derived from an EMBL/GenBank/DDBJ whole genome shotgun (WGS) entry which is preliminary data.</text>
</comment>
<feature type="non-terminal residue" evidence="2">
    <location>
        <position position="1"/>
    </location>
</feature>
<dbReference type="Proteomes" id="UP001153555">
    <property type="component" value="Unassembled WGS sequence"/>
</dbReference>
<gene>
    <name evidence="2" type="ORF">SHERM_21436</name>
</gene>
<proteinExistence type="predicted"/>